<accession>A0ACC1P5D0</accession>
<proteinExistence type="predicted"/>
<name>A0ACC1P5D0_9PEZI</name>
<evidence type="ECO:0000313" key="1">
    <source>
        <dbReference type="EMBL" id="KAJ2986506.1"/>
    </source>
</evidence>
<reference evidence="1" key="1">
    <citation type="submission" date="2022-10" db="EMBL/GenBank/DDBJ databases">
        <title>Genome Sequence of Xylaria curta.</title>
        <authorList>
            <person name="Buettner E."/>
        </authorList>
    </citation>
    <scope>NUCLEOTIDE SEQUENCE</scope>
    <source>
        <strain evidence="1">Babe10</strain>
    </source>
</reference>
<dbReference type="Proteomes" id="UP001143856">
    <property type="component" value="Unassembled WGS sequence"/>
</dbReference>
<keyword evidence="2" id="KW-1185">Reference proteome</keyword>
<sequence>MDSPIDTETLPHDNRGYVVIITVAVVLTVACFSVGLRIYTRAILLKQIGADDYLVLLALVLAIATGVSQCVNTRNGLGKHAWDLRAPDEILAYLKNFYVNIAFYYYRVLVLKKFRIVCIIASEASKGSKGSKHTRWDSQASNHTGAEGEDRLQGLDTSFGTGVRTSNGTLNSITGFRSTGPSLYGTSQASLANPEPTPMSIYARSLSGLNLHWTQPSVTTTTVARPGQAGQDDPVGS</sequence>
<protein>
    <submittedName>
        <fullName evidence="1">Uncharacterized protein</fullName>
    </submittedName>
</protein>
<comment type="caution">
    <text evidence="1">The sequence shown here is derived from an EMBL/GenBank/DDBJ whole genome shotgun (WGS) entry which is preliminary data.</text>
</comment>
<organism evidence="1 2">
    <name type="scientific">Xylaria curta</name>
    <dbReference type="NCBI Taxonomy" id="42375"/>
    <lineage>
        <taxon>Eukaryota</taxon>
        <taxon>Fungi</taxon>
        <taxon>Dikarya</taxon>
        <taxon>Ascomycota</taxon>
        <taxon>Pezizomycotina</taxon>
        <taxon>Sordariomycetes</taxon>
        <taxon>Xylariomycetidae</taxon>
        <taxon>Xylariales</taxon>
        <taxon>Xylariaceae</taxon>
        <taxon>Xylaria</taxon>
    </lineage>
</organism>
<gene>
    <name evidence="1" type="ORF">NUW58_g4994</name>
</gene>
<dbReference type="EMBL" id="JAPDGR010000937">
    <property type="protein sequence ID" value="KAJ2986506.1"/>
    <property type="molecule type" value="Genomic_DNA"/>
</dbReference>
<evidence type="ECO:0000313" key="2">
    <source>
        <dbReference type="Proteomes" id="UP001143856"/>
    </source>
</evidence>